<keyword evidence="7 13" id="KW-1133">Transmembrane helix</keyword>
<reference evidence="14 15" key="1">
    <citation type="submission" date="2016-08" db="EMBL/GenBank/DDBJ databases">
        <title>The mitochondrial genome of the diamondback terrapin.</title>
        <authorList>
            <person name="Pop M."/>
            <person name="Cummings M."/>
            <person name="Koren S."/>
            <person name="El Sayed N."/>
            <person name="Hill C."/>
            <person name="Treangen T."/>
            <person name="Roosenburg W."/>
            <person name="Mount S."/>
            <person name="Beier S."/>
            <person name="Neukamm J."/>
            <person name="Schliebs O."/>
            <person name="Biancani L."/>
            <person name="Goodheart J."/>
        </authorList>
    </citation>
    <scope>NUCLEOTIDE SEQUENCE [LARGE SCALE GENOMIC DNA]</scope>
</reference>
<dbReference type="InterPro" id="IPR001421">
    <property type="entry name" value="ATP8_metazoa"/>
</dbReference>
<keyword evidence="3 12" id="KW-0813">Transport</keyword>
<protein>
    <recommendedName>
        <fullName evidence="12">ATP synthase complex subunit 8</fullName>
    </recommendedName>
</protein>
<proteinExistence type="inferred from homology"/>
<dbReference type="RefSeq" id="YP_009305085.1">
    <property type="nucleotide sequence ID" value="NC_031300.1"/>
</dbReference>
<evidence type="ECO:0000313" key="14">
    <source>
        <dbReference type="EMBL" id="AOR16335.1"/>
    </source>
</evidence>
<dbReference type="AlphaFoldDB" id="A0A1C9U0A8"/>
<dbReference type="Pfam" id="PF00895">
    <property type="entry name" value="ATP-synt_8"/>
    <property type="match status" value="1"/>
</dbReference>
<evidence type="ECO:0000256" key="5">
    <source>
        <dbReference type="ARBA" id="ARBA00022692"/>
    </source>
</evidence>
<evidence type="ECO:0000256" key="9">
    <source>
        <dbReference type="ARBA" id="ARBA00023128"/>
    </source>
</evidence>
<dbReference type="PANTHER" id="PTHR39937:SF1">
    <property type="entry name" value="ATP SYNTHASE PROTEIN 8"/>
    <property type="match status" value="1"/>
</dbReference>
<keyword evidence="5 12" id="KW-0812">Transmembrane</keyword>
<dbReference type="PANTHER" id="PTHR39937">
    <property type="entry name" value="ATP SYNTHASE PROTEIN 8"/>
    <property type="match status" value="1"/>
</dbReference>
<evidence type="ECO:0000256" key="13">
    <source>
        <dbReference type="SAM" id="Phobius"/>
    </source>
</evidence>
<evidence type="ECO:0000313" key="15">
    <source>
        <dbReference type="Proteomes" id="UP000243711"/>
    </source>
</evidence>
<keyword evidence="9 12" id="KW-0496">Mitochondrion</keyword>
<dbReference type="GO" id="GO:0031966">
    <property type="term" value="C:mitochondrial membrane"/>
    <property type="evidence" value="ECO:0007669"/>
    <property type="project" value="UniProtKB-SubCell"/>
</dbReference>
<evidence type="ECO:0000256" key="11">
    <source>
        <dbReference type="ARBA" id="ARBA00023310"/>
    </source>
</evidence>
<name>A0A1C9U0A8_MALTE</name>
<dbReference type="GO" id="GO:0015078">
    <property type="term" value="F:proton transmembrane transporter activity"/>
    <property type="evidence" value="ECO:0007669"/>
    <property type="project" value="InterPro"/>
</dbReference>
<geneLocation type="mitochondrion" evidence="14"/>
<dbReference type="Proteomes" id="UP000243711">
    <property type="component" value="Mitochondrion MT"/>
</dbReference>
<dbReference type="CTD" id="4509"/>
<dbReference type="GO" id="GO:0045259">
    <property type="term" value="C:proton-transporting ATP synthase complex"/>
    <property type="evidence" value="ECO:0007669"/>
    <property type="project" value="UniProtKB-KW"/>
</dbReference>
<dbReference type="GO" id="GO:0015986">
    <property type="term" value="P:proton motive force-driven ATP synthesis"/>
    <property type="evidence" value="ECO:0007669"/>
    <property type="project" value="InterPro"/>
</dbReference>
<keyword evidence="6 12" id="KW-0375">Hydrogen ion transport</keyword>
<gene>
    <name evidence="14" type="primary">ATP8</name>
</gene>
<keyword evidence="11" id="KW-0066">ATP synthesis</keyword>
<accession>A0A1C9U0A8</accession>
<dbReference type="GeneID" id="29139744"/>
<keyword evidence="8 12" id="KW-0406">Ion transport</keyword>
<evidence type="ECO:0000256" key="6">
    <source>
        <dbReference type="ARBA" id="ARBA00022781"/>
    </source>
</evidence>
<evidence type="ECO:0000256" key="1">
    <source>
        <dbReference type="ARBA" id="ARBA00004304"/>
    </source>
</evidence>
<keyword evidence="10 13" id="KW-0472">Membrane</keyword>
<evidence type="ECO:0000256" key="3">
    <source>
        <dbReference type="ARBA" id="ARBA00022448"/>
    </source>
</evidence>
<evidence type="ECO:0000256" key="10">
    <source>
        <dbReference type="ARBA" id="ARBA00023136"/>
    </source>
</evidence>
<comment type="subcellular location">
    <subcellularLocation>
        <location evidence="1 12">Mitochondrion membrane</location>
        <topology evidence="1 12">Single-pass membrane protein</topology>
    </subcellularLocation>
</comment>
<keyword evidence="4 12" id="KW-0138">CF(0)</keyword>
<evidence type="ECO:0000256" key="7">
    <source>
        <dbReference type="ARBA" id="ARBA00022989"/>
    </source>
</evidence>
<evidence type="ECO:0000256" key="8">
    <source>
        <dbReference type="ARBA" id="ARBA00023065"/>
    </source>
</evidence>
<evidence type="ECO:0000256" key="2">
    <source>
        <dbReference type="ARBA" id="ARBA00008892"/>
    </source>
</evidence>
<dbReference type="InterPro" id="IPR050635">
    <property type="entry name" value="ATPase_protein_8"/>
</dbReference>
<comment type="similarity">
    <text evidence="2 12">Belongs to the ATPase protein 8 family.</text>
</comment>
<dbReference type="EMBL" id="KX774423">
    <property type="protein sequence ID" value="AOR16335.1"/>
    <property type="molecule type" value="Genomic_DNA"/>
</dbReference>
<evidence type="ECO:0000256" key="12">
    <source>
        <dbReference type="RuleBase" id="RU003661"/>
    </source>
</evidence>
<organism evidence="14 15">
    <name type="scientific">Malaclemys terrapin terrapin</name>
    <dbReference type="NCBI Taxonomy" id="391341"/>
    <lineage>
        <taxon>Eukaryota</taxon>
        <taxon>Metazoa</taxon>
        <taxon>Chordata</taxon>
        <taxon>Craniata</taxon>
        <taxon>Vertebrata</taxon>
        <taxon>Euteleostomi</taxon>
        <taxon>Archelosauria</taxon>
        <taxon>Testudinata</taxon>
        <taxon>Testudines</taxon>
        <taxon>Cryptodira</taxon>
        <taxon>Durocryptodira</taxon>
        <taxon>Testudinoidea</taxon>
        <taxon>Emydidae</taxon>
        <taxon>Malaclemys</taxon>
    </lineage>
</organism>
<feature type="transmembrane region" description="Helical" evidence="13">
    <location>
        <begin position="6"/>
        <end position="24"/>
    </location>
</feature>
<sequence>MPQLNPDPWLLILLSSWLTYIIILQPKISSYLSTNNPTNKDNKSTHMDPWTWPWIQHSSINS</sequence>
<evidence type="ECO:0000256" key="4">
    <source>
        <dbReference type="ARBA" id="ARBA00022547"/>
    </source>
</evidence>